<evidence type="ECO:0000313" key="1">
    <source>
        <dbReference type="EMBL" id="MFD2034338.1"/>
    </source>
</evidence>
<dbReference type="Proteomes" id="UP001597361">
    <property type="component" value="Unassembled WGS sequence"/>
</dbReference>
<name>A0ABW4VHZ5_9BACT</name>
<evidence type="ECO:0000313" key="2">
    <source>
        <dbReference type="Proteomes" id="UP001597361"/>
    </source>
</evidence>
<reference evidence="2" key="1">
    <citation type="journal article" date="2019" name="Int. J. Syst. Evol. Microbiol.">
        <title>The Global Catalogue of Microorganisms (GCM) 10K type strain sequencing project: providing services to taxonomists for standard genome sequencing and annotation.</title>
        <authorList>
            <consortium name="The Broad Institute Genomics Platform"/>
            <consortium name="The Broad Institute Genome Sequencing Center for Infectious Disease"/>
            <person name="Wu L."/>
            <person name="Ma J."/>
        </authorList>
    </citation>
    <scope>NUCLEOTIDE SEQUENCE [LARGE SCALE GENOMIC DNA]</scope>
    <source>
        <strain evidence="2">CGMCC 1.15180</strain>
    </source>
</reference>
<keyword evidence="2" id="KW-1185">Reference proteome</keyword>
<accession>A0ABW4VHZ5</accession>
<gene>
    <name evidence="1" type="ORF">ACFSKL_06025</name>
</gene>
<evidence type="ECO:0008006" key="3">
    <source>
        <dbReference type="Google" id="ProtNLM"/>
    </source>
</evidence>
<proteinExistence type="predicted"/>
<dbReference type="RefSeq" id="WP_376884388.1">
    <property type="nucleotide sequence ID" value="NZ_JBHUHR010000015.1"/>
</dbReference>
<comment type="caution">
    <text evidence="1">The sequence shown here is derived from an EMBL/GenBank/DDBJ whole genome shotgun (WGS) entry which is preliminary data.</text>
</comment>
<dbReference type="PROSITE" id="PS51257">
    <property type="entry name" value="PROKAR_LIPOPROTEIN"/>
    <property type="match status" value="1"/>
</dbReference>
<protein>
    <recommendedName>
        <fullName evidence="3">TolB-like 6-blade propeller-like</fullName>
    </recommendedName>
</protein>
<dbReference type="EMBL" id="JBHUHR010000015">
    <property type="protein sequence ID" value="MFD2034338.1"/>
    <property type="molecule type" value="Genomic_DNA"/>
</dbReference>
<sequence>MKKIILVCLIFTVLGCNGRDDTSNHFTIEKFPLTKEINLEILNEIHDVIPSQIIVLDSQLVQVNKSGDQYFWIIDKSSKNVIKRFGEKQGPLELFEPVVLQQYFEETDTVYHILYEVGKRRVSFVDLKNGNLEKFDRIELPDDIHDTFRFVYYSDSLSITVPTGMEEAGRFKILKNDELKHIKYLPVLPFKVHENNLNPIYTNVSSSYNLEKGVFVATSNLLGQYDFFDFSGEYLYSTIIDRDENLKKAIQPELIFNESITFYNTRIISDDSYIYSMYTIMNREKGSSFSKLHVLGWNGKPVKEYTFDQVVSAFDYDRKNNCFYGITYSNDSSERFYLVKWII</sequence>
<organism evidence="1 2">
    <name type="scientific">Belliella marina</name>
    <dbReference type="NCBI Taxonomy" id="1644146"/>
    <lineage>
        <taxon>Bacteria</taxon>
        <taxon>Pseudomonadati</taxon>
        <taxon>Bacteroidota</taxon>
        <taxon>Cytophagia</taxon>
        <taxon>Cytophagales</taxon>
        <taxon>Cyclobacteriaceae</taxon>
        <taxon>Belliella</taxon>
    </lineage>
</organism>